<dbReference type="PIRSF" id="PIRSF000126">
    <property type="entry name" value="11-beta-HSD1"/>
    <property type="match status" value="1"/>
</dbReference>
<dbReference type="SUPFAM" id="SSF51735">
    <property type="entry name" value="NAD(P)-binding Rossmann-fold domains"/>
    <property type="match status" value="1"/>
</dbReference>
<proteinExistence type="inferred from homology"/>
<evidence type="ECO:0000313" key="4">
    <source>
        <dbReference type="EMBL" id="GAL02126.1"/>
    </source>
</evidence>
<dbReference type="Proteomes" id="UP000029227">
    <property type="component" value="Unassembled WGS sequence"/>
</dbReference>
<dbReference type="InterPro" id="IPR036291">
    <property type="entry name" value="NAD(P)-bd_dom_sf"/>
</dbReference>
<sequence>MAATLNSTALITGASSGIGMELAKIHARKGGDVVLVARSEDKLNALKSELEAQYGITATVIPADLSHPDAANTLYKTTLDLGIHIDTLINNAGFGGHGKFHERALRDEQAMMQVNMVTLTNLTHLYLKEMVARRHGRILNVSSTASFLPGPLQAVYYATKAYVTSFSQAIAEEVKDQGITVTVLCPGTVATGFVEAGNLEGVDIWKLAKSAESVAACGYRAMEKGILVAFNERPLQFLLNWVVPLLPRKWVLAISRKTMEKA</sequence>
<gene>
    <name evidence="4" type="ORF">JCM19237_5019</name>
</gene>
<organism evidence="4 5">
    <name type="scientific">Photobacterium aphoticum</name>
    <dbReference type="NCBI Taxonomy" id="754436"/>
    <lineage>
        <taxon>Bacteria</taxon>
        <taxon>Pseudomonadati</taxon>
        <taxon>Pseudomonadota</taxon>
        <taxon>Gammaproteobacteria</taxon>
        <taxon>Vibrionales</taxon>
        <taxon>Vibrionaceae</taxon>
        <taxon>Photobacterium</taxon>
    </lineage>
</organism>
<protein>
    <submittedName>
        <fullName evidence="4">Short-chain dehydrogenase/reductase SDR</fullName>
    </submittedName>
</protein>
<accession>A0A090QGS1</accession>
<dbReference type="GO" id="GO:0016020">
    <property type="term" value="C:membrane"/>
    <property type="evidence" value="ECO:0007669"/>
    <property type="project" value="TreeGrafter"/>
</dbReference>
<dbReference type="AlphaFoldDB" id="A0A090QGS1"/>
<dbReference type="EMBL" id="BBMN01000001">
    <property type="protein sequence ID" value="GAL02126.1"/>
    <property type="molecule type" value="Genomic_DNA"/>
</dbReference>
<dbReference type="PRINTS" id="PR00080">
    <property type="entry name" value="SDRFAMILY"/>
</dbReference>
<evidence type="ECO:0000256" key="1">
    <source>
        <dbReference type="ARBA" id="ARBA00006484"/>
    </source>
</evidence>
<dbReference type="Gene3D" id="3.40.50.720">
    <property type="entry name" value="NAD(P)-binding Rossmann-like Domain"/>
    <property type="match status" value="1"/>
</dbReference>
<comment type="similarity">
    <text evidence="1 3">Belongs to the short-chain dehydrogenases/reductases (SDR) family.</text>
</comment>
<dbReference type="PANTHER" id="PTHR44196">
    <property type="entry name" value="DEHYDROGENASE/REDUCTASE SDR FAMILY MEMBER 7B"/>
    <property type="match status" value="1"/>
</dbReference>
<evidence type="ECO:0000256" key="3">
    <source>
        <dbReference type="RuleBase" id="RU000363"/>
    </source>
</evidence>
<keyword evidence="2" id="KW-0560">Oxidoreductase</keyword>
<dbReference type="STRING" id="754436.JCM19237_5019"/>
<evidence type="ECO:0000256" key="2">
    <source>
        <dbReference type="ARBA" id="ARBA00023002"/>
    </source>
</evidence>
<dbReference type="InterPro" id="IPR002347">
    <property type="entry name" value="SDR_fam"/>
</dbReference>
<dbReference type="GO" id="GO:0016491">
    <property type="term" value="F:oxidoreductase activity"/>
    <property type="evidence" value="ECO:0007669"/>
    <property type="project" value="UniProtKB-KW"/>
</dbReference>
<dbReference type="PANTHER" id="PTHR44196:SF2">
    <property type="entry name" value="SHORT-CHAIN DEHYDROGENASE-RELATED"/>
    <property type="match status" value="1"/>
</dbReference>
<dbReference type="eggNOG" id="COG0300">
    <property type="taxonomic scope" value="Bacteria"/>
</dbReference>
<evidence type="ECO:0000313" key="5">
    <source>
        <dbReference type="Proteomes" id="UP000029227"/>
    </source>
</evidence>
<dbReference type="Pfam" id="PF00106">
    <property type="entry name" value="adh_short"/>
    <property type="match status" value="1"/>
</dbReference>
<dbReference type="PRINTS" id="PR00081">
    <property type="entry name" value="GDHRDH"/>
</dbReference>
<comment type="caution">
    <text evidence="4">The sequence shown here is derived from an EMBL/GenBank/DDBJ whole genome shotgun (WGS) entry which is preliminary data.</text>
</comment>
<reference evidence="4 5" key="1">
    <citation type="journal article" date="2014" name="Genome Announc.">
        <title>Draft Genome Sequences of Two Vibrionaceae Species, Vibrio ponticus C121 and Photobacterium aphoticum C119, Isolated as Coral Reef Microbiota.</title>
        <authorList>
            <person name="Al-saari N."/>
            <person name="Meirelles P.M."/>
            <person name="Mino S."/>
            <person name="Suda W."/>
            <person name="Oshima K."/>
            <person name="Hattori M."/>
            <person name="Ohkuma M."/>
            <person name="Thompson F.L."/>
            <person name="Gomez-Gil B."/>
            <person name="Sawabe T."/>
            <person name="Sawabe T."/>
        </authorList>
    </citation>
    <scope>NUCLEOTIDE SEQUENCE [LARGE SCALE GENOMIC DNA]</scope>
    <source>
        <strain evidence="4 5">JCM 19237</strain>
    </source>
</reference>
<name>A0A090QGS1_9GAMM</name>